<keyword evidence="2" id="KW-1185">Reference proteome</keyword>
<dbReference type="AlphaFoldDB" id="A0A4Z2HYX6"/>
<proteinExistence type="predicted"/>
<comment type="caution">
    <text evidence="1">The sequence shown here is derived from an EMBL/GenBank/DDBJ whole genome shotgun (WGS) entry which is preliminary data.</text>
</comment>
<sequence length="75" mass="8122">MSASPFCADSALILCDKRGANTTLPVRGSRRRLWVEGGKLNFELRGDVSAASGTGRLCVYTSSEEKEDRGQKGEE</sequence>
<accession>A0A4Z2HYX6</accession>
<dbReference type="Proteomes" id="UP000314294">
    <property type="component" value="Unassembled WGS sequence"/>
</dbReference>
<name>A0A4Z2HYX6_9TELE</name>
<evidence type="ECO:0000313" key="1">
    <source>
        <dbReference type="EMBL" id="TNN70193.1"/>
    </source>
</evidence>
<evidence type="ECO:0000313" key="2">
    <source>
        <dbReference type="Proteomes" id="UP000314294"/>
    </source>
</evidence>
<protein>
    <submittedName>
        <fullName evidence="1">Uncharacterized protein</fullName>
    </submittedName>
</protein>
<organism evidence="1 2">
    <name type="scientific">Liparis tanakae</name>
    <name type="common">Tanaka's snailfish</name>
    <dbReference type="NCBI Taxonomy" id="230148"/>
    <lineage>
        <taxon>Eukaryota</taxon>
        <taxon>Metazoa</taxon>
        <taxon>Chordata</taxon>
        <taxon>Craniata</taxon>
        <taxon>Vertebrata</taxon>
        <taxon>Euteleostomi</taxon>
        <taxon>Actinopterygii</taxon>
        <taxon>Neopterygii</taxon>
        <taxon>Teleostei</taxon>
        <taxon>Neoteleostei</taxon>
        <taxon>Acanthomorphata</taxon>
        <taxon>Eupercaria</taxon>
        <taxon>Perciformes</taxon>
        <taxon>Cottioidei</taxon>
        <taxon>Cottales</taxon>
        <taxon>Liparidae</taxon>
        <taxon>Liparis</taxon>
    </lineage>
</organism>
<gene>
    <name evidence="1" type="ORF">EYF80_019564</name>
</gene>
<reference evidence="1 2" key="1">
    <citation type="submission" date="2019-03" db="EMBL/GenBank/DDBJ databases">
        <title>First draft genome of Liparis tanakae, snailfish: a comprehensive survey of snailfish specific genes.</title>
        <authorList>
            <person name="Kim W."/>
            <person name="Song I."/>
            <person name="Jeong J.-H."/>
            <person name="Kim D."/>
            <person name="Kim S."/>
            <person name="Ryu S."/>
            <person name="Song J.Y."/>
            <person name="Lee S.K."/>
        </authorList>
    </citation>
    <scope>NUCLEOTIDE SEQUENCE [LARGE SCALE GENOMIC DNA]</scope>
    <source>
        <tissue evidence="1">Muscle</tissue>
    </source>
</reference>
<dbReference type="EMBL" id="SRLO01000166">
    <property type="protein sequence ID" value="TNN70193.1"/>
    <property type="molecule type" value="Genomic_DNA"/>
</dbReference>